<sequence>MKAVEVPVKSHPSMPKPSKKQTPLLLQPSQDADSSEPSSRTTRLPRFTLPRCQRGRRSMRRALGQLGTGEQWIRAAWAVRGNGNSKIPQSPFPEAMYLLFVCGRGSLDASDVEPALHHEPFDHEPSTAFNPAGSPTVENLYPVRSRAVPRGNPESRRLRGWNMQDIRGRARARDGAYNQPCYSRLRGTLFRRPWQRLRRDLLPGGLSGFLTAGLG</sequence>
<proteinExistence type="predicted"/>
<evidence type="ECO:0000256" key="1">
    <source>
        <dbReference type="SAM" id="MobiDB-lite"/>
    </source>
</evidence>
<reference evidence="2" key="1">
    <citation type="submission" date="2010-05" db="EMBL/GenBank/DDBJ databases">
        <title>The Genome Sequence of Magnaporthe poae strain ATCC 64411.</title>
        <authorList>
            <consortium name="The Broad Institute Genome Sequencing Platform"/>
            <consortium name="Broad Institute Genome Sequencing Center for Infectious Disease"/>
            <person name="Ma L.-J."/>
            <person name="Dead R."/>
            <person name="Young S."/>
            <person name="Zeng Q."/>
            <person name="Koehrsen M."/>
            <person name="Alvarado L."/>
            <person name="Berlin A."/>
            <person name="Chapman S.B."/>
            <person name="Chen Z."/>
            <person name="Freedman E."/>
            <person name="Gellesch M."/>
            <person name="Goldberg J."/>
            <person name="Griggs A."/>
            <person name="Gujja S."/>
            <person name="Heilman E.R."/>
            <person name="Heiman D."/>
            <person name="Hepburn T."/>
            <person name="Howarth C."/>
            <person name="Jen D."/>
            <person name="Larson L."/>
            <person name="Mehta T."/>
            <person name="Neiman D."/>
            <person name="Pearson M."/>
            <person name="Roberts A."/>
            <person name="Saif S."/>
            <person name="Shea T."/>
            <person name="Shenoy N."/>
            <person name="Sisk P."/>
            <person name="Stolte C."/>
            <person name="Sykes S."/>
            <person name="Walk T."/>
            <person name="White J."/>
            <person name="Yandava C."/>
            <person name="Haas B."/>
            <person name="Nusbaum C."/>
            <person name="Birren B."/>
        </authorList>
    </citation>
    <scope>NUCLEOTIDE SEQUENCE</scope>
    <source>
        <strain evidence="2">ATCC 64411</strain>
    </source>
</reference>
<name>A0A0C4E948_MAGP6</name>
<dbReference type="EMBL" id="ADBL01002240">
    <property type="status" value="NOT_ANNOTATED_CDS"/>
    <property type="molecule type" value="Genomic_DNA"/>
</dbReference>
<dbReference type="AlphaFoldDB" id="A0A0C4E948"/>
<accession>A0A0C4E948</accession>
<feature type="region of interest" description="Disordered" evidence="1">
    <location>
        <begin position="1"/>
        <end position="48"/>
    </location>
</feature>
<evidence type="ECO:0000313" key="2">
    <source>
        <dbReference type="EMBL" id="KLU90160.1"/>
    </source>
</evidence>
<evidence type="ECO:0000313" key="3">
    <source>
        <dbReference type="EnsemblFungi" id="MAPG_09126T0"/>
    </source>
</evidence>
<dbReference type="EMBL" id="GL876974">
    <property type="protein sequence ID" value="KLU90160.1"/>
    <property type="molecule type" value="Genomic_DNA"/>
</dbReference>
<feature type="compositionally biased region" description="Low complexity" evidence="1">
    <location>
        <begin position="37"/>
        <end position="48"/>
    </location>
</feature>
<dbReference type="VEuPathDB" id="FungiDB:MAPG_09126"/>
<organism evidence="3 4">
    <name type="scientific">Magnaporthiopsis poae (strain ATCC 64411 / 73-15)</name>
    <name type="common">Kentucky bluegrass fungus</name>
    <name type="synonym">Magnaporthe poae</name>
    <dbReference type="NCBI Taxonomy" id="644358"/>
    <lineage>
        <taxon>Eukaryota</taxon>
        <taxon>Fungi</taxon>
        <taxon>Dikarya</taxon>
        <taxon>Ascomycota</taxon>
        <taxon>Pezizomycotina</taxon>
        <taxon>Sordariomycetes</taxon>
        <taxon>Sordariomycetidae</taxon>
        <taxon>Magnaporthales</taxon>
        <taxon>Magnaporthaceae</taxon>
        <taxon>Magnaporthiopsis</taxon>
    </lineage>
</organism>
<reference evidence="3" key="5">
    <citation type="submission" date="2015-06" db="UniProtKB">
        <authorList>
            <consortium name="EnsemblFungi"/>
        </authorList>
    </citation>
    <scope>IDENTIFICATION</scope>
    <source>
        <strain evidence="3">ATCC 64411</strain>
    </source>
</reference>
<dbReference type="Proteomes" id="UP000011715">
    <property type="component" value="Unassembled WGS sequence"/>
</dbReference>
<dbReference type="EnsemblFungi" id="MAPG_09126T0">
    <property type="protein sequence ID" value="MAPG_09126T0"/>
    <property type="gene ID" value="MAPG_09126"/>
</dbReference>
<feature type="compositionally biased region" description="Polar residues" evidence="1">
    <location>
        <begin position="27"/>
        <end position="36"/>
    </location>
</feature>
<keyword evidence="4" id="KW-1185">Reference proteome</keyword>
<evidence type="ECO:0000313" key="4">
    <source>
        <dbReference type="Proteomes" id="UP000011715"/>
    </source>
</evidence>
<gene>
    <name evidence="2" type="ORF">MAPG_09126</name>
</gene>
<reference evidence="3" key="4">
    <citation type="journal article" date="2015" name="G3 (Bethesda)">
        <title>Genome sequences of three phytopathogenic species of the Magnaporthaceae family of fungi.</title>
        <authorList>
            <person name="Okagaki L.H."/>
            <person name="Nunes C.C."/>
            <person name="Sailsbery J."/>
            <person name="Clay B."/>
            <person name="Brown D."/>
            <person name="John T."/>
            <person name="Oh Y."/>
            <person name="Young N."/>
            <person name="Fitzgerald M."/>
            <person name="Haas B.J."/>
            <person name="Zeng Q."/>
            <person name="Young S."/>
            <person name="Adiconis X."/>
            <person name="Fan L."/>
            <person name="Levin J.Z."/>
            <person name="Mitchell T.K."/>
            <person name="Okubara P.A."/>
            <person name="Farman M.L."/>
            <person name="Kohn L.M."/>
            <person name="Birren B."/>
            <person name="Ma L.-J."/>
            <person name="Dean R.A."/>
        </authorList>
    </citation>
    <scope>NUCLEOTIDE SEQUENCE</scope>
    <source>
        <strain evidence="3">ATCC 64411 / 73-15</strain>
    </source>
</reference>
<reference evidence="2" key="3">
    <citation type="submission" date="2011-03" db="EMBL/GenBank/DDBJ databases">
        <title>Annotation of Magnaporthe poae ATCC 64411.</title>
        <authorList>
            <person name="Ma L.-J."/>
            <person name="Dead R."/>
            <person name="Young S.K."/>
            <person name="Zeng Q."/>
            <person name="Gargeya S."/>
            <person name="Fitzgerald M."/>
            <person name="Haas B."/>
            <person name="Abouelleil A."/>
            <person name="Alvarado L."/>
            <person name="Arachchi H.M."/>
            <person name="Berlin A."/>
            <person name="Brown A."/>
            <person name="Chapman S.B."/>
            <person name="Chen Z."/>
            <person name="Dunbar C."/>
            <person name="Freedman E."/>
            <person name="Gearin G."/>
            <person name="Gellesch M."/>
            <person name="Goldberg J."/>
            <person name="Griggs A."/>
            <person name="Gujja S."/>
            <person name="Heiman D."/>
            <person name="Howarth C."/>
            <person name="Larson L."/>
            <person name="Lui A."/>
            <person name="MacDonald P.J.P."/>
            <person name="Mehta T."/>
            <person name="Montmayeur A."/>
            <person name="Murphy C."/>
            <person name="Neiman D."/>
            <person name="Pearson M."/>
            <person name="Priest M."/>
            <person name="Roberts A."/>
            <person name="Saif S."/>
            <person name="Shea T."/>
            <person name="Shenoy N."/>
            <person name="Sisk P."/>
            <person name="Stolte C."/>
            <person name="Sykes S."/>
            <person name="Yandava C."/>
            <person name="Wortman J."/>
            <person name="Nusbaum C."/>
            <person name="Birren B."/>
        </authorList>
    </citation>
    <scope>NUCLEOTIDE SEQUENCE</scope>
    <source>
        <strain evidence="2">ATCC 64411</strain>
    </source>
</reference>
<protein>
    <submittedName>
        <fullName evidence="2 3">Uncharacterized protein</fullName>
    </submittedName>
</protein>
<reference evidence="4" key="2">
    <citation type="submission" date="2010-05" db="EMBL/GenBank/DDBJ databases">
        <title>The genome sequence of Magnaporthe poae strain ATCC 64411.</title>
        <authorList>
            <person name="Ma L.-J."/>
            <person name="Dead R."/>
            <person name="Young S."/>
            <person name="Zeng Q."/>
            <person name="Koehrsen M."/>
            <person name="Alvarado L."/>
            <person name="Berlin A."/>
            <person name="Chapman S.B."/>
            <person name="Chen Z."/>
            <person name="Freedman E."/>
            <person name="Gellesch M."/>
            <person name="Goldberg J."/>
            <person name="Griggs A."/>
            <person name="Gujja S."/>
            <person name="Heilman E.R."/>
            <person name="Heiman D."/>
            <person name="Hepburn T."/>
            <person name="Howarth C."/>
            <person name="Jen D."/>
            <person name="Larson L."/>
            <person name="Mehta T."/>
            <person name="Neiman D."/>
            <person name="Pearson M."/>
            <person name="Roberts A."/>
            <person name="Saif S."/>
            <person name="Shea T."/>
            <person name="Shenoy N."/>
            <person name="Sisk P."/>
            <person name="Stolte C."/>
            <person name="Sykes S."/>
            <person name="Walk T."/>
            <person name="White J."/>
            <person name="Yandava C."/>
            <person name="Haas B."/>
            <person name="Nusbaum C."/>
            <person name="Birren B."/>
        </authorList>
    </citation>
    <scope>NUCLEOTIDE SEQUENCE [LARGE SCALE GENOMIC DNA]</scope>
    <source>
        <strain evidence="4">ATCC 64411 / 73-15</strain>
    </source>
</reference>